<evidence type="ECO:0000256" key="2">
    <source>
        <dbReference type="ARBA" id="ARBA00023012"/>
    </source>
</evidence>
<evidence type="ECO:0000256" key="5">
    <source>
        <dbReference type="ARBA" id="ARBA00023163"/>
    </source>
</evidence>
<dbReference type="InterPro" id="IPR001789">
    <property type="entry name" value="Sig_transdc_resp-reg_receiver"/>
</dbReference>
<protein>
    <submittedName>
        <fullName evidence="10">Response regulator transcription factor</fullName>
    </submittedName>
</protein>
<dbReference type="InterPro" id="IPR011006">
    <property type="entry name" value="CheY-like_superfamily"/>
</dbReference>
<keyword evidence="11" id="KW-1185">Reference proteome</keyword>
<keyword evidence="2" id="KW-0902">Two-component regulatory system</keyword>
<reference evidence="10 11" key="1">
    <citation type="submission" date="2022-05" db="EMBL/GenBank/DDBJ databases">
        <title>Microbulbifer sp. nov., isolated from sponge.</title>
        <authorList>
            <person name="Gao L."/>
        </authorList>
    </citation>
    <scope>NUCLEOTIDE SEQUENCE [LARGE SCALE GENOMIC DNA]</scope>
    <source>
        <strain evidence="10 11">MI-G</strain>
    </source>
</reference>
<feature type="domain" description="Response regulatory" evidence="8">
    <location>
        <begin position="4"/>
        <end position="118"/>
    </location>
</feature>
<evidence type="ECO:0000259" key="8">
    <source>
        <dbReference type="PROSITE" id="PS50110"/>
    </source>
</evidence>
<dbReference type="SMART" id="SM00862">
    <property type="entry name" value="Trans_reg_C"/>
    <property type="match status" value="1"/>
</dbReference>
<feature type="DNA-binding region" description="OmpR/PhoB-type" evidence="7">
    <location>
        <begin position="132"/>
        <end position="231"/>
    </location>
</feature>
<evidence type="ECO:0000256" key="3">
    <source>
        <dbReference type="ARBA" id="ARBA00023015"/>
    </source>
</evidence>
<dbReference type="PANTHER" id="PTHR48111">
    <property type="entry name" value="REGULATOR OF RPOS"/>
    <property type="match status" value="1"/>
</dbReference>
<dbReference type="Gene3D" id="3.40.50.2300">
    <property type="match status" value="1"/>
</dbReference>
<dbReference type="PANTHER" id="PTHR48111:SF4">
    <property type="entry name" value="DNA-BINDING DUAL TRANSCRIPTIONAL REGULATOR OMPR"/>
    <property type="match status" value="1"/>
</dbReference>
<evidence type="ECO:0000256" key="7">
    <source>
        <dbReference type="PROSITE-ProRule" id="PRU01091"/>
    </source>
</evidence>
<dbReference type="InterPro" id="IPR016032">
    <property type="entry name" value="Sig_transdc_resp-reg_C-effctor"/>
</dbReference>
<proteinExistence type="predicted"/>
<evidence type="ECO:0000256" key="6">
    <source>
        <dbReference type="PROSITE-ProRule" id="PRU00169"/>
    </source>
</evidence>
<keyword evidence="4 7" id="KW-0238">DNA-binding</keyword>
<dbReference type="InterPro" id="IPR039420">
    <property type="entry name" value="WalR-like"/>
</dbReference>
<keyword evidence="1 6" id="KW-0597">Phosphoprotein</keyword>
<dbReference type="PROSITE" id="PS50110">
    <property type="entry name" value="RESPONSE_REGULATORY"/>
    <property type="match status" value="1"/>
</dbReference>
<evidence type="ECO:0000313" key="11">
    <source>
        <dbReference type="Proteomes" id="UP001321520"/>
    </source>
</evidence>
<organism evidence="10 11">
    <name type="scientific">Microbulbifer spongiae</name>
    <dbReference type="NCBI Taxonomy" id="2944933"/>
    <lineage>
        <taxon>Bacteria</taxon>
        <taxon>Pseudomonadati</taxon>
        <taxon>Pseudomonadota</taxon>
        <taxon>Gammaproteobacteria</taxon>
        <taxon>Cellvibrionales</taxon>
        <taxon>Microbulbiferaceae</taxon>
        <taxon>Microbulbifer</taxon>
    </lineage>
</organism>
<dbReference type="Gene3D" id="6.10.250.690">
    <property type="match status" value="1"/>
</dbReference>
<dbReference type="EMBL" id="CP098023">
    <property type="protein sequence ID" value="WKD51383.1"/>
    <property type="molecule type" value="Genomic_DNA"/>
</dbReference>
<dbReference type="InterPro" id="IPR001867">
    <property type="entry name" value="OmpR/PhoB-type_DNA-bd"/>
</dbReference>
<dbReference type="Pfam" id="PF00486">
    <property type="entry name" value="Trans_reg_C"/>
    <property type="match status" value="1"/>
</dbReference>
<dbReference type="InterPro" id="IPR036388">
    <property type="entry name" value="WH-like_DNA-bd_sf"/>
</dbReference>
<dbReference type="SUPFAM" id="SSF46894">
    <property type="entry name" value="C-terminal effector domain of the bipartite response regulators"/>
    <property type="match status" value="1"/>
</dbReference>
<accession>A0ABY9EEC3</accession>
<gene>
    <name evidence="10" type="ORF">M8T91_08175</name>
</gene>
<keyword evidence="5" id="KW-0804">Transcription</keyword>
<dbReference type="CDD" id="cd00383">
    <property type="entry name" value="trans_reg_C"/>
    <property type="match status" value="1"/>
</dbReference>
<sequence length="235" mass="26748">MSKRILIIEDDHDILRLLRMHLEALGYSVTSCDNGEQGLMRALNQKFNLLVLDVMLPGLDGLEVCRRLRDAGNALPILMLTARNSELDRVLGLEMGADDYLPKPFGIRELQARVKALLRRTALNAQVENRVDRVITCGRLHIDCTKRLATLDLQSLELTAREFDLLCYLASHPGRVFRRAQILDAVWGYQHSGYEHTVNSHINRLRSKLERNPSRPEYVLTVWGVGYKFNDAVSA</sequence>
<dbReference type="RefSeq" id="WP_301418608.1">
    <property type="nucleotide sequence ID" value="NZ_CP098023.1"/>
</dbReference>
<evidence type="ECO:0000256" key="4">
    <source>
        <dbReference type="ARBA" id="ARBA00023125"/>
    </source>
</evidence>
<dbReference type="Pfam" id="PF00072">
    <property type="entry name" value="Response_reg"/>
    <property type="match status" value="1"/>
</dbReference>
<dbReference type="Gene3D" id="1.10.10.10">
    <property type="entry name" value="Winged helix-like DNA-binding domain superfamily/Winged helix DNA-binding domain"/>
    <property type="match status" value="1"/>
</dbReference>
<evidence type="ECO:0000259" key="9">
    <source>
        <dbReference type="PROSITE" id="PS51755"/>
    </source>
</evidence>
<feature type="modified residue" description="4-aspartylphosphate" evidence="6">
    <location>
        <position position="53"/>
    </location>
</feature>
<dbReference type="SUPFAM" id="SSF52172">
    <property type="entry name" value="CheY-like"/>
    <property type="match status" value="1"/>
</dbReference>
<dbReference type="Proteomes" id="UP001321520">
    <property type="component" value="Chromosome"/>
</dbReference>
<dbReference type="SMART" id="SM00448">
    <property type="entry name" value="REC"/>
    <property type="match status" value="1"/>
</dbReference>
<keyword evidence="3" id="KW-0805">Transcription regulation</keyword>
<evidence type="ECO:0000313" key="10">
    <source>
        <dbReference type="EMBL" id="WKD51383.1"/>
    </source>
</evidence>
<dbReference type="PROSITE" id="PS51755">
    <property type="entry name" value="OMPR_PHOB"/>
    <property type="match status" value="1"/>
</dbReference>
<name>A0ABY9EEC3_9GAMM</name>
<evidence type="ECO:0000256" key="1">
    <source>
        <dbReference type="ARBA" id="ARBA00022553"/>
    </source>
</evidence>
<feature type="domain" description="OmpR/PhoB-type" evidence="9">
    <location>
        <begin position="132"/>
        <end position="231"/>
    </location>
</feature>